<dbReference type="NCBIfam" id="TIGR00710">
    <property type="entry name" value="efflux_Bcr_CflA"/>
    <property type="match status" value="1"/>
</dbReference>
<keyword evidence="11" id="KW-1185">Reference proteome</keyword>
<dbReference type="PANTHER" id="PTHR23502:SF132">
    <property type="entry name" value="POLYAMINE TRANSPORTER 2-RELATED"/>
    <property type="match status" value="1"/>
</dbReference>
<comment type="subcellular location">
    <subcellularLocation>
        <location evidence="8">Cell inner membrane</location>
        <topology evidence="8">Multi-pass membrane protein</topology>
    </subcellularLocation>
    <subcellularLocation>
        <location evidence="1">Cell membrane</location>
        <topology evidence="1">Multi-pass membrane protein</topology>
    </subcellularLocation>
</comment>
<dbReference type="InterPro" id="IPR020846">
    <property type="entry name" value="MFS_dom"/>
</dbReference>
<comment type="similarity">
    <text evidence="2 8">Belongs to the major facilitator superfamily. Bcr/CmlA family.</text>
</comment>
<feature type="transmembrane region" description="Helical" evidence="8">
    <location>
        <begin position="54"/>
        <end position="73"/>
    </location>
</feature>
<feature type="domain" description="Major facilitator superfamily (MFS) profile" evidence="9">
    <location>
        <begin position="1"/>
        <end position="402"/>
    </location>
</feature>
<evidence type="ECO:0000256" key="5">
    <source>
        <dbReference type="ARBA" id="ARBA00022692"/>
    </source>
</evidence>
<feature type="transmembrane region" description="Helical" evidence="8">
    <location>
        <begin position="12"/>
        <end position="34"/>
    </location>
</feature>
<dbReference type="CDD" id="cd17320">
    <property type="entry name" value="MFS_MdfA_MDR_like"/>
    <property type="match status" value="1"/>
</dbReference>
<feature type="transmembrane region" description="Helical" evidence="8">
    <location>
        <begin position="109"/>
        <end position="130"/>
    </location>
</feature>
<comment type="caution">
    <text evidence="10">The sequence shown here is derived from an EMBL/GenBank/DDBJ whole genome shotgun (WGS) entry which is preliminary data.</text>
</comment>
<dbReference type="Proteomes" id="UP001606305">
    <property type="component" value="Unassembled WGS sequence"/>
</dbReference>
<evidence type="ECO:0000256" key="8">
    <source>
        <dbReference type="RuleBase" id="RU365088"/>
    </source>
</evidence>
<dbReference type="InterPro" id="IPR004812">
    <property type="entry name" value="Efflux_drug-R_Bcr/CmlA"/>
</dbReference>
<dbReference type="InterPro" id="IPR011701">
    <property type="entry name" value="MFS"/>
</dbReference>
<proteinExistence type="inferred from homology"/>
<feature type="transmembrane region" description="Helical" evidence="8">
    <location>
        <begin position="286"/>
        <end position="308"/>
    </location>
</feature>
<evidence type="ECO:0000313" key="10">
    <source>
        <dbReference type="EMBL" id="MFG6459573.1"/>
    </source>
</evidence>
<dbReference type="InterPro" id="IPR036259">
    <property type="entry name" value="MFS_trans_sf"/>
</dbReference>
<feature type="transmembrane region" description="Helical" evidence="8">
    <location>
        <begin position="142"/>
        <end position="160"/>
    </location>
</feature>
<feature type="transmembrane region" description="Helical" evidence="8">
    <location>
        <begin position="351"/>
        <end position="371"/>
    </location>
</feature>
<evidence type="ECO:0000256" key="6">
    <source>
        <dbReference type="ARBA" id="ARBA00022989"/>
    </source>
</evidence>
<reference evidence="10 11" key="1">
    <citation type="submission" date="2024-09" db="EMBL/GenBank/DDBJ databases">
        <title>Novel species of the genus Pelomonas and Roseateles isolated from streams.</title>
        <authorList>
            <person name="Lu H."/>
        </authorList>
    </citation>
    <scope>NUCLEOTIDE SEQUENCE [LARGE SCALE GENOMIC DNA]</scope>
    <source>
        <strain evidence="10 11">BYS96W</strain>
    </source>
</reference>
<feature type="transmembrane region" description="Helical" evidence="8">
    <location>
        <begin position="257"/>
        <end position="274"/>
    </location>
</feature>
<dbReference type="EMBL" id="JBIGIA010000025">
    <property type="protein sequence ID" value="MFG6459573.1"/>
    <property type="molecule type" value="Genomic_DNA"/>
</dbReference>
<sequence>MPRPATTATPTAPPAAAGWVFMALLAALMAFTSLSTDIYLPAMPQMQHDLGGDVELTIAGFLVGFAVAQLVWGPVSDRIGRRRPLVMGVLLFIVGSVGCALAQTLPQMVAWRVVQAFGACTGPMLARAMVRDLFARTQAAQTLSTLTVVMAIAPIVGPLLGGQVVRISNWHAVFWLLAAIGVLMLLALRALPETLPTARRATTPWTVAPADYLSLLRNRAFMGYTLSITFFYMGAYVFIVGSPFVYLSHFHVDPQHYGWLFGINIVGVMALSAVNRRLVNRFSLDVLLRAATGVAALAMAAGVTLVAWHPDALWAFALPVFVFFATNGIAAATSTAAALDAAPRTAGSAAALIGALQYGSGIVSSVALAALRSRGPLVLVLLMGLFATASAAMAFWRAPSSRNKEFST</sequence>
<keyword evidence="4" id="KW-1003">Cell membrane</keyword>
<name>A0ABW7GC83_9BURK</name>
<accession>A0ABW7GC83</accession>
<evidence type="ECO:0000313" key="11">
    <source>
        <dbReference type="Proteomes" id="UP001606305"/>
    </source>
</evidence>
<dbReference type="Gene3D" id="1.20.1720.10">
    <property type="entry name" value="Multidrug resistance protein D"/>
    <property type="match status" value="1"/>
</dbReference>
<feature type="transmembrane region" description="Helical" evidence="8">
    <location>
        <begin position="85"/>
        <end position="103"/>
    </location>
</feature>
<dbReference type="SUPFAM" id="SSF103473">
    <property type="entry name" value="MFS general substrate transporter"/>
    <property type="match status" value="1"/>
</dbReference>
<dbReference type="PANTHER" id="PTHR23502">
    <property type="entry name" value="MAJOR FACILITATOR SUPERFAMILY"/>
    <property type="match status" value="1"/>
</dbReference>
<keyword evidence="6 8" id="KW-1133">Transmembrane helix</keyword>
<dbReference type="RefSeq" id="WP_394491710.1">
    <property type="nucleotide sequence ID" value="NZ_JBIGIA010000025.1"/>
</dbReference>
<keyword evidence="5 8" id="KW-0812">Transmembrane</keyword>
<feature type="transmembrane region" description="Helical" evidence="8">
    <location>
        <begin position="377"/>
        <end position="396"/>
    </location>
</feature>
<feature type="transmembrane region" description="Helical" evidence="8">
    <location>
        <begin position="221"/>
        <end position="245"/>
    </location>
</feature>
<keyword evidence="8" id="KW-0997">Cell inner membrane</keyword>
<keyword evidence="3 8" id="KW-0813">Transport</keyword>
<evidence type="ECO:0000259" key="9">
    <source>
        <dbReference type="PROSITE" id="PS50850"/>
    </source>
</evidence>
<organism evidence="10 11">
    <name type="scientific">Pelomonas nitida</name>
    <dbReference type="NCBI Taxonomy" id="3299027"/>
    <lineage>
        <taxon>Bacteria</taxon>
        <taxon>Pseudomonadati</taxon>
        <taxon>Pseudomonadota</taxon>
        <taxon>Betaproteobacteria</taxon>
        <taxon>Burkholderiales</taxon>
        <taxon>Sphaerotilaceae</taxon>
        <taxon>Roseateles</taxon>
    </lineage>
</organism>
<feature type="transmembrane region" description="Helical" evidence="8">
    <location>
        <begin position="314"/>
        <end position="339"/>
    </location>
</feature>
<keyword evidence="7 8" id="KW-0472">Membrane</keyword>
<dbReference type="PROSITE" id="PS50850">
    <property type="entry name" value="MFS"/>
    <property type="match status" value="1"/>
</dbReference>
<gene>
    <name evidence="10" type="ORF">ACG00X_22290</name>
</gene>
<evidence type="ECO:0000256" key="4">
    <source>
        <dbReference type="ARBA" id="ARBA00022475"/>
    </source>
</evidence>
<evidence type="ECO:0000256" key="7">
    <source>
        <dbReference type="ARBA" id="ARBA00023136"/>
    </source>
</evidence>
<feature type="transmembrane region" description="Helical" evidence="8">
    <location>
        <begin position="172"/>
        <end position="191"/>
    </location>
</feature>
<evidence type="ECO:0000256" key="1">
    <source>
        <dbReference type="ARBA" id="ARBA00004651"/>
    </source>
</evidence>
<protein>
    <recommendedName>
        <fullName evidence="8">Bcr/CflA family efflux transporter</fullName>
    </recommendedName>
</protein>
<dbReference type="Pfam" id="PF07690">
    <property type="entry name" value="MFS_1"/>
    <property type="match status" value="1"/>
</dbReference>
<evidence type="ECO:0000256" key="2">
    <source>
        <dbReference type="ARBA" id="ARBA00006236"/>
    </source>
</evidence>
<evidence type="ECO:0000256" key="3">
    <source>
        <dbReference type="ARBA" id="ARBA00022448"/>
    </source>
</evidence>